<evidence type="ECO:0000256" key="5">
    <source>
        <dbReference type="ARBA" id="ARBA00023163"/>
    </source>
</evidence>
<keyword evidence="6" id="KW-0539">Nucleus</keyword>
<keyword evidence="10" id="KW-1185">Reference proteome</keyword>
<feature type="compositionally biased region" description="Polar residues" evidence="7">
    <location>
        <begin position="1"/>
        <end position="10"/>
    </location>
</feature>
<organism evidence="9 10">
    <name type="scientific">Ceratopteris richardii</name>
    <name type="common">Triangle waterfern</name>
    <dbReference type="NCBI Taxonomy" id="49495"/>
    <lineage>
        <taxon>Eukaryota</taxon>
        <taxon>Viridiplantae</taxon>
        <taxon>Streptophyta</taxon>
        <taxon>Embryophyta</taxon>
        <taxon>Tracheophyta</taxon>
        <taxon>Polypodiopsida</taxon>
        <taxon>Polypodiidae</taxon>
        <taxon>Polypodiales</taxon>
        <taxon>Pteridineae</taxon>
        <taxon>Pteridaceae</taxon>
        <taxon>Parkerioideae</taxon>
        <taxon>Ceratopteris</taxon>
    </lineage>
</organism>
<dbReference type="SMART" id="SM00576">
    <property type="entry name" value="BTP"/>
    <property type="match status" value="1"/>
</dbReference>
<evidence type="ECO:0000256" key="1">
    <source>
        <dbReference type="ARBA" id="ARBA00004123"/>
    </source>
</evidence>
<feature type="region of interest" description="Disordered" evidence="7">
    <location>
        <begin position="336"/>
        <end position="404"/>
    </location>
</feature>
<feature type="region of interest" description="Disordered" evidence="7">
    <location>
        <begin position="234"/>
        <end position="261"/>
    </location>
</feature>
<dbReference type="OMA" id="CESAGFH"/>
<dbReference type="Pfam" id="PF07524">
    <property type="entry name" value="Bromo_TP"/>
    <property type="match status" value="1"/>
</dbReference>
<dbReference type="PANTHER" id="PTHR46338:SF1">
    <property type="entry name" value="TRANSCRIPTION INITIATION FACTOR TFIID SUBUNIT 8"/>
    <property type="match status" value="1"/>
</dbReference>
<protein>
    <recommendedName>
        <fullName evidence="3">Transcription initiation factor TFIID subunit 8</fullName>
    </recommendedName>
</protein>
<feature type="compositionally biased region" description="Basic and acidic residues" evidence="7">
    <location>
        <begin position="344"/>
        <end position="390"/>
    </location>
</feature>
<keyword evidence="5" id="KW-0804">Transcription</keyword>
<reference evidence="9 10" key="1">
    <citation type="submission" date="2021-08" db="EMBL/GenBank/DDBJ databases">
        <title>WGS assembly of Ceratopteris richardii.</title>
        <authorList>
            <person name="Marchant D.B."/>
            <person name="Chen G."/>
            <person name="Jenkins J."/>
            <person name="Shu S."/>
            <person name="Leebens-Mack J."/>
            <person name="Grimwood J."/>
            <person name="Schmutz J."/>
            <person name="Soltis P."/>
            <person name="Soltis D."/>
            <person name="Chen Z.-H."/>
        </authorList>
    </citation>
    <scope>NUCLEOTIDE SEQUENCE [LARGE SCALE GENOMIC DNA]</scope>
    <source>
        <strain evidence="9">Whitten #5841</strain>
        <tissue evidence="9">Leaf</tissue>
    </source>
</reference>
<comment type="subcellular location">
    <subcellularLocation>
        <location evidence="1">Nucleus</location>
    </subcellularLocation>
</comment>
<evidence type="ECO:0000259" key="8">
    <source>
        <dbReference type="SMART" id="SM00576"/>
    </source>
</evidence>
<dbReference type="InterPro" id="IPR019473">
    <property type="entry name" value="TFIID_su8_C"/>
</dbReference>
<dbReference type="GO" id="GO:0005669">
    <property type="term" value="C:transcription factor TFIID complex"/>
    <property type="evidence" value="ECO:0007669"/>
    <property type="project" value="InterPro"/>
</dbReference>
<name>A0A8T2S1I5_CERRI</name>
<evidence type="ECO:0000313" key="10">
    <source>
        <dbReference type="Proteomes" id="UP000825935"/>
    </source>
</evidence>
<feature type="domain" description="Bromodomain associated" evidence="8">
    <location>
        <begin position="34"/>
        <end position="111"/>
    </location>
</feature>
<dbReference type="InterPro" id="IPR037818">
    <property type="entry name" value="TAF8"/>
</dbReference>
<dbReference type="AlphaFoldDB" id="A0A8T2S1I5"/>
<comment type="caution">
    <text evidence="9">The sequence shown here is derived from an EMBL/GenBank/DDBJ whole genome shotgun (WGS) entry which is preliminary data.</text>
</comment>
<proteinExistence type="inferred from homology"/>
<feature type="region of interest" description="Disordered" evidence="7">
    <location>
        <begin position="1"/>
        <end position="24"/>
    </location>
</feature>
<evidence type="ECO:0000256" key="4">
    <source>
        <dbReference type="ARBA" id="ARBA00023015"/>
    </source>
</evidence>
<evidence type="ECO:0000256" key="3">
    <source>
        <dbReference type="ARBA" id="ARBA00017307"/>
    </source>
</evidence>
<keyword evidence="4" id="KW-0805">Transcription regulation</keyword>
<evidence type="ECO:0000256" key="7">
    <source>
        <dbReference type="SAM" id="MobiDB-lite"/>
    </source>
</evidence>
<dbReference type="Pfam" id="PF10406">
    <property type="entry name" value="TAF8_C"/>
    <property type="match status" value="1"/>
</dbReference>
<dbReference type="GO" id="GO:0046982">
    <property type="term" value="F:protein heterodimerization activity"/>
    <property type="evidence" value="ECO:0007669"/>
    <property type="project" value="InterPro"/>
</dbReference>
<dbReference type="InterPro" id="IPR009072">
    <property type="entry name" value="Histone-fold"/>
</dbReference>
<accession>A0A8T2S1I5</accession>
<evidence type="ECO:0000313" key="9">
    <source>
        <dbReference type="EMBL" id="KAH7301503.1"/>
    </source>
</evidence>
<dbReference type="InterPro" id="IPR006565">
    <property type="entry name" value="BTP"/>
</dbReference>
<gene>
    <name evidence="9" type="ORF">KP509_23G030000</name>
</gene>
<comment type="similarity">
    <text evidence="2">Belongs to the TAF8 family.</text>
</comment>
<feature type="compositionally biased region" description="Polar residues" evidence="7">
    <location>
        <begin position="235"/>
        <end position="256"/>
    </location>
</feature>
<dbReference type="CDD" id="cd08049">
    <property type="entry name" value="TAF8"/>
    <property type="match status" value="1"/>
</dbReference>
<dbReference type="Proteomes" id="UP000825935">
    <property type="component" value="Chromosome 23"/>
</dbReference>
<dbReference type="Gene3D" id="1.10.20.10">
    <property type="entry name" value="Histone, subunit A"/>
    <property type="match status" value="1"/>
</dbReference>
<dbReference type="EMBL" id="CM035428">
    <property type="protein sequence ID" value="KAH7301503.1"/>
    <property type="molecule type" value="Genomic_DNA"/>
</dbReference>
<sequence>MVVTLGNTVPNDGGEGSSRVAAPGVGLMEGSDRDRFPRAVAQVAVAQICESAGFHSIQRSALEILSDIAIRYLCDLGRESQLYANVAGRTQSNALDVVAAIEDMCGASFSDPLVLAASSGCVKELLRFVDYGEELPFARPLPRFPMCRIHKPAPSFLQREESPPEPHIPAWLPAFPDPQTYTAPVQVEDSRDFRMDTSEQTRQKQKSEQNLVSYRFRLCTNAATTSAENPLHASANLNSIGTSPTSASRIVPSEQQESGKLESEILHGKLKGGKRPGASNQNPFLAPALPDGSKPISTWFFDNVKPPSPAPSTKKIIAPAVHSVLDAFRPVHGFSNGNSQETFGTEKSRGIPPLKDRRPVRIGLRKSETKRERTQMDAREMDEKKKRVEETLSQYFCGNEDNAG</sequence>
<evidence type="ECO:0000256" key="6">
    <source>
        <dbReference type="ARBA" id="ARBA00023242"/>
    </source>
</evidence>
<dbReference type="SUPFAM" id="SSF47113">
    <property type="entry name" value="Histone-fold"/>
    <property type="match status" value="1"/>
</dbReference>
<dbReference type="OrthoDB" id="436852at2759"/>
<dbReference type="PANTHER" id="PTHR46338">
    <property type="entry name" value="TRANSCRIPTION INITIATION FACTOR TFIID SUBUNIT 8"/>
    <property type="match status" value="1"/>
</dbReference>
<evidence type="ECO:0000256" key="2">
    <source>
        <dbReference type="ARBA" id="ARBA00008767"/>
    </source>
</evidence>